<comment type="caution">
    <text evidence="1">The sequence shown here is derived from an EMBL/GenBank/DDBJ whole genome shotgun (WGS) entry which is preliminary data.</text>
</comment>
<protein>
    <submittedName>
        <fullName evidence="1">Uncharacterized protein</fullName>
    </submittedName>
</protein>
<dbReference type="Proteomes" id="UP000016662">
    <property type="component" value="Unassembled WGS sequence"/>
</dbReference>
<gene>
    <name evidence="1" type="ORF">RUMCAL_00884</name>
</gene>
<sequence>MKNAAVPVSGAVAFCLGNTAQSLCGVAFAYLQKVWYNRDEINQEEMPK</sequence>
<evidence type="ECO:0000313" key="2">
    <source>
        <dbReference type="Proteomes" id="UP000016662"/>
    </source>
</evidence>
<dbReference type="AlphaFoldDB" id="U2KWT2"/>
<proteinExistence type="predicted"/>
<dbReference type="HOGENOM" id="CLU_3157447_0_0_9"/>
<name>U2KWT2_9FIRM</name>
<dbReference type="EMBL" id="AWVF01000100">
    <property type="protein sequence ID" value="ERJ96747.1"/>
    <property type="molecule type" value="Genomic_DNA"/>
</dbReference>
<accession>U2KWT2</accession>
<reference evidence="1 2" key="1">
    <citation type="submission" date="2013-07" db="EMBL/GenBank/DDBJ databases">
        <authorList>
            <person name="Weinstock G."/>
            <person name="Sodergren E."/>
            <person name="Wylie T."/>
            <person name="Fulton L."/>
            <person name="Fulton R."/>
            <person name="Fronick C."/>
            <person name="O'Laughlin M."/>
            <person name="Godfrey J."/>
            <person name="Miner T."/>
            <person name="Herter B."/>
            <person name="Appelbaum E."/>
            <person name="Cordes M."/>
            <person name="Lek S."/>
            <person name="Wollam A."/>
            <person name="Pepin K.H."/>
            <person name="Palsikar V.B."/>
            <person name="Mitreva M."/>
            <person name="Wilson R.K."/>
        </authorList>
    </citation>
    <scope>NUCLEOTIDE SEQUENCE [LARGE SCALE GENOMIC DNA]</scope>
    <source>
        <strain evidence="1 2">ATCC 27760</strain>
    </source>
</reference>
<dbReference type="PATRIC" id="fig|411473.3.peg.725"/>
<evidence type="ECO:0000313" key="1">
    <source>
        <dbReference type="EMBL" id="ERJ96747.1"/>
    </source>
</evidence>
<keyword evidence="2" id="KW-1185">Reference proteome</keyword>
<organism evidence="1 2">
    <name type="scientific">Ruminococcus callidus ATCC 27760</name>
    <dbReference type="NCBI Taxonomy" id="411473"/>
    <lineage>
        <taxon>Bacteria</taxon>
        <taxon>Bacillati</taxon>
        <taxon>Bacillota</taxon>
        <taxon>Clostridia</taxon>
        <taxon>Eubacteriales</taxon>
        <taxon>Oscillospiraceae</taxon>
        <taxon>Ruminococcus</taxon>
    </lineage>
</organism>
<dbReference type="STRING" id="411473.RUMCAL_00884"/>